<sequence>MMKYKTLIAACALAAAGFAVAAQAPEIERGRIDSMVAQVLQQADADPHAAHRPDGAAIRKEVTTQLQSFEVLKNAALKAGLDKDPEVQNQLKNLEAQFYASQYAAYLERNAEVSEADVRAAYDQQTRVIKLQQVQFDSPEAARAAQELLLKGMTFDELMKRYPNPEQQFTDFVSPQQLPPELAQIAGQMTRGQITRDPLPLNGKFYLFKLAAAERNPEAPPFDAVKRQLTQQAKQQKAQAQIEQLLQDNGIR</sequence>
<feature type="domain" description="PpiC" evidence="6">
    <location>
        <begin position="113"/>
        <end position="226"/>
    </location>
</feature>
<dbReference type="PANTHER" id="PTHR47245:SF2">
    <property type="entry name" value="PEPTIDYL-PROLYL CIS-TRANS ISOMERASE HP_0175-RELATED"/>
    <property type="match status" value="1"/>
</dbReference>
<evidence type="ECO:0000256" key="3">
    <source>
        <dbReference type="ARBA" id="ARBA00013194"/>
    </source>
</evidence>
<dbReference type="InterPro" id="IPR000297">
    <property type="entry name" value="PPIase_PpiC"/>
</dbReference>
<keyword evidence="8" id="KW-1185">Reference proteome</keyword>
<evidence type="ECO:0000256" key="1">
    <source>
        <dbReference type="ARBA" id="ARBA00000971"/>
    </source>
</evidence>
<evidence type="ECO:0000256" key="5">
    <source>
        <dbReference type="SAM" id="SignalP"/>
    </source>
</evidence>
<gene>
    <name evidence="7" type="ORF">LVJ83_11360</name>
</gene>
<evidence type="ECO:0000259" key="6">
    <source>
        <dbReference type="Pfam" id="PF13145"/>
    </source>
</evidence>
<dbReference type="SUPFAM" id="SSF109998">
    <property type="entry name" value="Triger factor/SurA peptide-binding domain-like"/>
    <property type="match status" value="1"/>
</dbReference>
<protein>
    <recommendedName>
        <fullName evidence="3">peptidylprolyl isomerase</fullName>
        <ecNumber evidence="3">5.2.1.8</ecNumber>
    </recommendedName>
</protein>
<dbReference type="InterPro" id="IPR027304">
    <property type="entry name" value="Trigger_fact/SurA_dom_sf"/>
</dbReference>
<dbReference type="SUPFAM" id="SSF54534">
    <property type="entry name" value="FKBP-like"/>
    <property type="match status" value="1"/>
</dbReference>
<proteinExistence type="inferred from homology"/>
<feature type="signal peptide" evidence="5">
    <location>
        <begin position="1"/>
        <end position="21"/>
    </location>
</feature>
<dbReference type="EC" id="5.2.1.8" evidence="3"/>
<evidence type="ECO:0000313" key="7">
    <source>
        <dbReference type="EMBL" id="UOO81519.1"/>
    </source>
</evidence>
<dbReference type="Pfam" id="PF13145">
    <property type="entry name" value="Rotamase_2"/>
    <property type="match status" value="1"/>
</dbReference>
<dbReference type="RefSeq" id="WP_244784723.1">
    <property type="nucleotide sequence ID" value="NZ_CP091508.1"/>
</dbReference>
<feature type="chain" id="PRO_5046997233" description="peptidylprolyl isomerase" evidence="5">
    <location>
        <begin position="22"/>
        <end position="252"/>
    </location>
</feature>
<keyword evidence="7" id="KW-0413">Isomerase</keyword>
<keyword evidence="4" id="KW-0697">Rotamase</keyword>
<dbReference type="Proteomes" id="UP000829817">
    <property type="component" value="Chromosome"/>
</dbReference>
<dbReference type="InterPro" id="IPR050245">
    <property type="entry name" value="PrsA_foldase"/>
</dbReference>
<dbReference type="PANTHER" id="PTHR47245">
    <property type="entry name" value="PEPTIDYLPROLYL ISOMERASE"/>
    <property type="match status" value="1"/>
</dbReference>
<dbReference type="EMBL" id="CP091508">
    <property type="protein sequence ID" value="UOO81519.1"/>
    <property type="molecule type" value="Genomic_DNA"/>
</dbReference>
<name>A0ABY4DU27_9NEIS</name>
<evidence type="ECO:0000313" key="8">
    <source>
        <dbReference type="Proteomes" id="UP000829817"/>
    </source>
</evidence>
<evidence type="ECO:0000256" key="4">
    <source>
        <dbReference type="ARBA" id="ARBA00023110"/>
    </source>
</evidence>
<reference evidence="7 8" key="1">
    <citation type="journal article" date="2022" name="Res Sq">
        <title>Evolution of multicellular longitudinally dividing oral cavity symbionts (Neisseriaceae).</title>
        <authorList>
            <person name="Nyongesa S."/>
            <person name="Weber P."/>
            <person name="Bernet E."/>
            <person name="Pullido F."/>
            <person name="Nieckarz M."/>
            <person name="Delaby M."/>
            <person name="Nieves C."/>
            <person name="Viehboeck T."/>
            <person name="Krause N."/>
            <person name="Rivera-Millot A."/>
            <person name="Nakamura A."/>
            <person name="Vischer N."/>
            <person name="VanNieuwenhze M."/>
            <person name="Brun Y."/>
            <person name="Cava F."/>
            <person name="Bulgheresi S."/>
            <person name="Veyrier F."/>
        </authorList>
    </citation>
    <scope>NUCLEOTIDE SEQUENCE [LARGE SCALE GENOMIC DNA]</scope>
    <source>
        <strain evidence="7 8">CCUG 63373m</strain>
    </source>
</reference>
<dbReference type="InterPro" id="IPR046357">
    <property type="entry name" value="PPIase_dom_sf"/>
</dbReference>
<comment type="catalytic activity">
    <reaction evidence="1">
        <text>[protein]-peptidylproline (omega=180) = [protein]-peptidylproline (omega=0)</text>
        <dbReference type="Rhea" id="RHEA:16237"/>
        <dbReference type="Rhea" id="RHEA-COMP:10747"/>
        <dbReference type="Rhea" id="RHEA-COMP:10748"/>
        <dbReference type="ChEBI" id="CHEBI:83833"/>
        <dbReference type="ChEBI" id="CHEBI:83834"/>
        <dbReference type="EC" id="5.2.1.8"/>
    </reaction>
</comment>
<comment type="similarity">
    <text evidence="2">Belongs to the PpiC/parvulin rotamase family.</text>
</comment>
<dbReference type="Gene3D" id="3.10.50.40">
    <property type="match status" value="1"/>
</dbReference>
<dbReference type="GO" id="GO:0016853">
    <property type="term" value="F:isomerase activity"/>
    <property type="evidence" value="ECO:0007669"/>
    <property type="project" value="UniProtKB-KW"/>
</dbReference>
<accession>A0ABY4DU27</accession>
<evidence type="ECO:0000256" key="2">
    <source>
        <dbReference type="ARBA" id="ARBA00007656"/>
    </source>
</evidence>
<organism evidence="7 8">
    <name type="scientific">Uruburuella testudinis</name>
    <dbReference type="NCBI Taxonomy" id="1282863"/>
    <lineage>
        <taxon>Bacteria</taxon>
        <taxon>Pseudomonadati</taxon>
        <taxon>Pseudomonadota</taxon>
        <taxon>Betaproteobacteria</taxon>
        <taxon>Neisseriales</taxon>
        <taxon>Neisseriaceae</taxon>
        <taxon>Uruburuella</taxon>
    </lineage>
</organism>
<keyword evidence="5" id="KW-0732">Signal</keyword>